<dbReference type="Gene3D" id="3.40.50.1450">
    <property type="entry name" value="HybD-like"/>
    <property type="match status" value="1"/>
</dbReference>
<comment type="similarity">
    <text evidence="1">Belongs to the peptidase A31 family.</text>
</comment>
<name>A0A2U1S6W8_9EURY</name>
<dbReference type="Pfam" id="PF01750">
    <property type="entry name" value="HycI"/>
    <property type="match status" value="1"/>
</dbReference>
<evidence type="ECO:0000256" key="3">
    <source>
        <dbReference type="ARBA" id="ARBA00022750"/>
    </source>
</evidence>
<dbReference type="GO" id="GO:0008047">
    <property type="term" value="F:enzyme activator activity"/>
    <property type="evidence" value="ECO:0007669"/>
    <property type="project" value="InterPro"/>
</dbReference>
<dbReference type="Proteomes" id="UP000245577">
    <property type="component" value="Unassembled WGS sequence"/>
</dbReference>
<keyword evidence="2 5" id="KW-0645">Protease</keyword>
<dbReference type="InterPro" id="IPR004411">
    <property type="entry name" value="Pept_A31_F420-red_hyd_d"/>
</dbReference>
<keyword evidence="6" id="KW-1185">Reference proteome</keyword>
<dbReference type="NCBIfam" id="TIGR00130">
    <property type="entry name" value="frhD"/>
    <property type="match status" value="1"/>
</dbReference>
<evidence type="ECO:0000256" key="4">
    <source>
        <dbReference type="ARBA" id="ARBA00022801"/>
    </source>
</evidence>
<dbReference type="InterPro" id="IPR023430">
    <property type="entry name" value="Pept_HybD-like_dom_sf"/>
</dbReference>
<evidence type="ECO:0000256" key="2">
    <source>
        <dbReference type="ARBA" id="ARBA00022670"/>
    </source>
</evidence>
<keyword evidence="3" id="KW-0064">Aspartyl protease</keyword>
<comment type="caution">
    <text evidence="5">The sequence shown here is derived from an EMBL/GenBank/DDBJ whole genome shotgun (WGS) entry which is preliminary data.</text>
</comment>
<dbReference type="PRINTS" id="PR00446">
    <property type="entry name" value="HYDRGNUPTAKE"/>
</dbReference>
<dbReference type="AlphaFoldDB" id="A0A2U1S6W8"/>
<dbReference type="InterPro" id="IPR000671">
    <property type="entry name" value="Peptidase_A31"/>
</dbReference>
<dbReference type="PANTHER" id="PTHR30302">
    <property type="entry name" value="HYDROGENASE 1 MATURATION PROTEASE"/>
    <property type="match status" value="1"/>
</dbReference>
<dbReference type="PANTHER" id="PTHR30302:SF1">
    <property type="entry name" value="HYDROGENASE 2 MATURATION PROTEASE"/>
    <property type="match status" value="1"/>
</dbReference>
<dbReference type="EMBL" id="MZGU01000004">
    <property type="protein sequence ID" value="PWB85718.1"/>
    <property type="molecule type" value="Genomic_DNA"/>
</dbReference>
<organism evidence="5 6">
    <name type="scientific">Methanobrevibacter woesei</name>
    <dbReference type="NCBI Taxonomy" id="190976"/>
    <lineage>
        <taxon>Archaea</taxon>
        <taxon>Methanobacteriati</taxon>
        <taxon>Methanobacteriota</taxon>
        <taxon>Methanomada group</taxon>
        <taxon>Methanobacteria</taxon>
        <taxon>Methanobacteriales</taxon>
        <taxon>Methanobacteriaceae</taxon>
        <taxon>Methanobrevibacter</taxon>
    </lineage>
</organism>
<proteinExistence type="inferred from homology"/>
<keyword evidence="4 5" id="KW-0378">Hydrolase</keyword>
<evidence type="ECO:0000313" key="5">
    <source>
        <dbReference type="EMBL" id="PWB85718.1"/>
    </source>
</evidence>
<accession>A0A2U1S6W8</accession>
<reference evidence="5 6" key="1">
    <citation type="submission" date="2017-03" db="EMBL/GenBank/DDBJ databases">
        <title>Genome sequence of Methanobrevibacter wosei.</title>
        <authorList>
            <person name="Poehlein A."/>
            <person name="Seedorf H."/>
            <person name="Daniel R."/>
        </authorList>
    </citation>
    <scope>NUCLEOTIDE SEQUENCE [LARGE SCALE GENOMIC DNA]</scope>
    <source>
        <strain evidence="5 6">DSM 11979</strain>
    </source>
</reference>
<dbReference type="NCBIfam" id="TIGR00072">
    <property type="entry name" value="hydrog_prot"/>
    <property type="match status" value="1"/>
</dbReference>
<evidence type="ECO:0000256" key="1">
    <source>
        <dbReference type="ARBA" id="ARBA00006814"/>
    </source>
</evidence>
<protein>
    <submittedName>
        <fullName evidence="5">Hydrogenase 1 maturation protease</fullName>
        <ecNumber evidence="5">3.4.23.-</ecNumber>
    </submittedName>
</protein>
<dbReference type="EC" id="3.4.23.-" evidence="5"/>
<sequence>MPYHAETIVVGCGNILFKDDGFGPMVIHKLEEYFEDKEMPDETMFIDAGTGATHFIFSLPDEYWKKVIVVDVVEFDAEPGTVKIFSPYDMPKGKYENAHTWPVEEPLHELAKSCEVVIVGCKPEEISSPDVVMGLSDSVEAAIPKAIDIILKEIGVL</sequence>
<dbReference type="SUPFAM" id="SSF53163">
    <property type="entry name" value="HybD-like"/>
    <property type="match status" value="1"/>
</dbReference>
<gene>
    <name evidence="5" type="primary">hyaD</name>
    <name evidence="5" type="ORF">MBBWO_05560</name>
</gene>
<evidence type="ECO:0000313" key="6">
    <source>
        <dbReference type="Proteomes" id="UP000245577"/>
    </source>
</evidence>
<dbReference type="GO" id="GO:0004190">
    <property type="term" value="F:aspartic-type endopeptidase activity"/>
    <property type="evidence" value="ECO:0007669"/>
    <property type="project" value="UniProtKB-KW"/>
</dbReference>
<dbReference type="OrthoDB" id="85598at2157"/>
<dbReference type="RefSeq" id="WP_116669370.1">
    <property type="nucleotide sequence ID" value="NZ_CALUOI010000001.1"/>
</dbReference>
<dbReference type="GO" id="GO:0016485">
    <property type="term" value="P:protein processing"/>
    <property type="evidence" value="ECO:0007669"/>
    <property type="project" value="TreeGrafter"/>
</dbReference>